<comment type="catalytic activity">
    <reaction evidence="17">
        <text>L-seryl-[protein] + ATP = O-phospho-L-seryl-[protein] + ADP + H(+)</text>
        <dbReference type="Rhea" id="RHEA:17989"/>
        <dbReference type="Rhea" id="RHEA-COMP:9863"/>
        <dbReference type="Rhea" id="RHEA-COMP:11604"/>
        <dbReference type="ChEBI" id="CHEBI:15378"/>
        <dbReference type="ChEBI" id="CHEBI:29999"/>
        <dbReference type="ChEBI" id="CHEBI:30616"/>
        <dbReference type="ChEBI" id="CHEBI:83421"/>
        <dbReference type="ChEBI" id="CHEBI:456216"/>
        <dbReference type="EC" id="2.7.11.1"/>
    </reaction>
</comment>
<dbReference type="Pfam" id="PF00069">
    <property type="entry name" value="Pkinase"/>
    <property type="match status" value="2"/>
</dbReference>
<evidence type="ECO:0000256" key="1">
    <source>
        <dbReference type="ARBA" id="ARBA00004123"/>
    </source>
</evidence>
<evidence type="ECO:0000256" key="16">
    <source>
        <dbReference type="ARBA" id="ARBA00047899"/>
    </source>
</evidence>
<feature type="domain" description="Fibronectin type-III" evidence="23">
    <location>
        <begin position="3033"/>
        <end position="3124"/>
    </location>
</feature>
<dbReference type="Proteomes" id="UP000515159">
    <property type="component" value="Chromosome 5"/>
</dbReference>
<dbReference type="OrthoDB" id="2570713at2759"/>
<dbReference type="Gene3D" id="3.30.200.20">
    <property type="entry name" value="Phosphorylase Kinase, domain 1"/>
    <property type="match status" value="2"/>
</dbReference>
<feature type="compositionally biased region" description="Polar residues" evidence="20">
    <location>
        <begin position="299"/>
        <end position="324"/>
    </location>
</feature>
<feature type="region of interest" description="Disordered" evidence="20">
    <location>
        <begin position="2748"/>
        <end position="2871"/>
    </location>
</feature>
<feature type="compositionally biased region" description="Low complexity" evidence="20">
    <location>
        <begin position="2322"/>
        <end position="2332"/>
    </location>
</feature>
<dbReference type="CDD" id="cd00063">
    <property type="entry name" value="FN3"/>
    <property type="match status" value="2"/>
</dbReference>
<dbReference type="GO" id="GO:0030154">
    <property type="term" value="P:cell differentiation"/>
    <property type="evidence" value="ECO:0007669"/>
    <property type="project" value="UniProtKB-KW"/>
</dbReference>
<evidence type="ECO:0000256" key="15">
    <source>
        <dbReference type="ARBA" id="ARBA00023319"/>
    </source>
</evidence>
<feature type="binding site" evidence="19">
    <location>
        <position position="1761"/>
    </location>
    <ligand>
        <name>ATP</name>
        <dbReference type="ChEBI" id="CHEBI:30616"/>
    </ligand>
</feature>
<keyword evidence="12 19" id="KW-0067">ATP-binding</keyword>
<evidence type="ECO:0000256" key="20">
    <source>
        <dbReference type="SAM" id="MobiDB-lite"/>
    </source>
</evidence>
<dbReference type="GO" id="GO:0061061">
    <property type="term" value="P:muscle structure development"/>
    <property type="evidence" value="ECO:0007669"/>
    <property type="project" value="UniProtKB-ARBA"/>
</dbReference>
<dbReference type="SMART" id="SM00220">
    <property type="entry name" value="S_TKc"/>
    <property type="match status" value="2"/>
</dbReference>
<dbReference type="PROSITE" id="PS50835">
    <property type="entry name" value="IG_LIKE"/>
    <property type="match status" value="8"/>
</dbReference>
<sequence length="3765" mass="418160">MHRARGQAVETPPSPGIPPKCAKVTTEHRGPQEVAAVAKMAPVFIRKLKNAAIGTGCDISLKVTVTGHPQPVLTWYKNETLISSKGQEHGTLWIRDSSMEDAGVYTCVAHNELGEAMTSAVLAIIELEDSEKEEEDGVDPQVTRGMDAHDSLSTPSGGSDTIVGSSLNTTPSTLIGTSQMEDHSDWSGSQQTIVEKDICESVPARGPYFYSATGRPLDILARNPRQAILLNTSGVEIRHLGVEPLIRASRANLVGTSWGSEDNLSLASDVYDSAFSLYRGRAYSFHISVPEGGFRKDSTNGSASDVSRNSVTTTPISRPSTHLPSSRIGKHPSQSPGGVTQPISQGHLVPSSTPLTPRRKVLMPVDYEDTVPEEYEEKVKKAKSSTHSQTSAQDSRPQTPMSETSSRMSILRPSPKLVRSGSKIFDKLKYLEERRKSLDQTDSPFSVHTWLPLRKTRSFDEPELDIQGTLEASREDLRDGVRSEIGGINPRRTSFRQKTASFDERGKFASRVYDIESKFSEELCRIKRTVSKQQLMRSQESIKVCPQRESSPIIPSDSSGIQAVATHKIQNSIVQPTPLVPSERIQSLKEDIQVLRQVAPSKAKEVTESGVQKYLTSGTAAQKPLTRAYDTTNLTGEPRESKRHLKESKGQAPRWHGITEGIQEKGLPQDPSSFRKTPRSYVQEDFSSTHVSKTTLCPLSQLTPLLRVTTSEIRPPEVTKHMDRIPSAASEPITAQVQIPSSMAIAQRGLDRRKVAPGDTQLFPWTMEMSSKEKDVTLREAERRLLKVTGKENVLLAQEEKSIKHKMKGRRMRPTSPELESSDDSYVSAGEDPVEAPIFEIAVQNVTVIAGSEVLFKCIVTANPYPEVSWKKDNIPLRSSSTHVIKAEGERYTLLIRQARTSDAGVYTVTAVNEVGESCSSGTLTIRTAPTAEPHRYPDHLLNHACTVLSDDEYLSPPEELTEFGTPLHQVTSTMKLQHPSISQIRSTMQTHLKTQPTFEVTLSDQSVLEGEDVTMSVRIKSDPKPIVYWLKNRRPVKQDTRYRVLEEASGAFTLLISAAEKSDAGFYTCKAINEYGTKQCEARLEIQAHMDSRSLAILSTVRDVIVNAGEMALFECLIASPPDVDVDWLSHGKLLQPALLNCKMHFDGRKCKLLLNSVHEDDSGVYTCKLSTAKDELTSSGKLTVRPSVHPLFTRKMQDLDVMEGRTARLDCKISGTPPPTVTWTHFGQTVEESETVRIMKEKGHHSLIITHVGSENEGQYIIFAKNEHGTAECSAELYVEEPRPMTASHIGKLEKMPSIPEEPETPENEVERFTMPDFLKPLHDLDVVESKEVVLECQVTGLPYPTITWFHNGQKIESSEHCKMTQYKDVHRLVFSSVSHSHAGVYKSVISNKVGKAACYAHLYVTDVVPTPPDGPPTFSSVTGKVVSLIWNKPKRLDSVIDPAQVTYIVQQQVTGSNQWTIIATNLKETTYTVHVLPKGLQYLFRVITSTPKANSKPSPPSDPVQLLDRGPYLEEAPIIFDKPDLVYLVADQPVYIIVTLNHVEANICWRRDGHVLEASNGRCEMSMPDDDQHSLKLFKAGASDIGRLTCEARNEYGLDSCIISLELAETPYFESIMEDIDIQISETVRFAVVVEGKPLPDILWYKDEALLAESSHFTFVYDDNECSLVILNTTEEDSGVYTCIAKNLAGEVSCKAELMVRSVKSDADVTTEETEESLLQKMRRMMDYYDIHKEIGRGAFSYIREVTDKSSKLDYAAKFIPCRAKTKLSGHREMNILSQLDHERIVYFHDAFEKKNAVIIIMELCAQEELLDRMAKKSFMCESEIRSYARQILEGVQYLHCNNILHLDLKPENILMADTSSEQIRICDFGNAQEIIPGEAQYCKYGTPEFVAPEIVNQMPVSTVTDIWPVGVMAYLCLTGVSPFVGENDKTTLLNIRNYNVAFEEKMFAGLTREAKGFIIKVLVTDRLRPSAEETLEHPWMKTLAKGKRISTDHLKLFLSRRKWQRSLISYKANMIMRSIPELLEDTSNYLSIAVPKHLKESSVLSSSSDSDDLDELPFIPMPLQVEFSSSRMSLNEIPTDDETIGQVNGSQEDTSPKDVTSTEFQKEEMVAAEQPVETKKQDTELLGKRQKGSLPRKRSSEAEASGSSDEENVELQKKPEYPRKSQRKGSSFESPETTHKTAISSRKWELRRGSSADSALLLNLPLDVKRDKDHMDEPGKIKNVLKKAASMELPRRSPSPGQIEEKSSYRRKLASVEEEYAQRLEMMRQRLLRGGSADSKVSGLRGPLMETLVVGSDKKRTISVDRQIPRPPRSEKQASASVSAHVSATKLTRAASSETAPCYEVSETRSLRKASSFSHGETEPLILHRRQGAPLEIPIAHLETQRLKESPSLSALTDELRLESIPSTSREIFSKSPIPEMEKQMPGMEVSKAIAGKAATKAQVSMEQESRPLEVSVGMLPKTALRENLSITQLNKDIILKEVASVTEYDKTAEKLYQEKNPMENLPSNPSGPFLISGSKLTPYAEVMQSVLVPALPADLQQPKFQKDNLHTPEIQPIRAIQDTLPKQSLNQTEPHAAIFAKATVLSQGPNVKETIEAPNEIPSRSSSMERFTTIDNIDSEEIFEAKFKSGRKSSLTRGLKRLTGSKAEERHFATGPTVYEEDMYRPSPVGVPLEFLPPLVPRRIEERSRSVQDLHEVEKDLGFMRRLSQRFKRISTIESKEKLQEQEHSQEIVGHGRRLSWNLGFGSSKEKKDSQSLKSESGTIKVSSETLNKESKKPSGSPVIAIRKKLGNTVDRLSMKLRSHSEERKGAENREIKDEKPEKRTPLLSLLRRSSSEGENLRRMGIPQNQLASQSGSAPSKESVQSQLSIQSEVVLKAVDDNQRRSRWDRWGLSRGRKDKVASQPNIPASLLREDGSIVGRQYVRNESDFPPVFHIKLKDQVLLEGDSVTLCCLPAASPAPKIFWLKDKRSVVQDERINTVSCPDGRQLLTIIKTGLSDVGVYECSASNVLGSATSSCSLAVARLPGRPGTPEIPQKYKNTVLVLWKPATSLAPCTYTLERKMSGEHEWKIISSGIADCYYNVTELPSDGIITFRVACVNKAGQGPYSSSSKTVNIEEVDLKRTSAPATLMEKGVAGITPTAQSQILRPISKGPPPPTPPRKPKGINLTPQATPKMVPQPTLHTAAAPVPISSQLTSAKRQLSDAVHKEELISSAVSTPVTAGKLSPAPPLLSTSPTAPPMSSTTVSISPLQPMPPLRAPPLPPSLPTKSYPVPLKPSVKTTPTPFVSPTPPSVKDINPMSVPAPGKITSIPSKSVTTILPVSPTVSPAPVTSTLLVSPGSASPVSSSSSLPAVYKTAPSATPTYMVTSFISMPPTTARKEGTPTIPLPSIGQSPPAKTLPSPTVQTIPTRFVVQNLTPGKESRYTPTERASPAGKDGTALRQGVPQKPYTFLDEKTRGRFGVIRECKENATGKHFMAKIIPYEKENKLCVLQEYEILKSLHHERIMALHEAYITPRYLVLISENCTGKEILYSLIDRFRYSEDDVVNYILQILQGIEYLHENHVLHLDIKPDNIIISYMNTVKIIDFGSAQSFNHSARKQLDRRVGTLEYMSPEMVKGDPIGAAADIWSIGVLTYIMLSGRSPFSELDPLETENKIQSGHYDIFKLYPNTSQSASLFIRKILSIYPWSRPTIQECFSNPWLQDAYLMKLRRQTLTFTTNRLKEFLVDHQRRRTDMVTKHKVLLRSYHGTSQQPAAPVTQ</sequence>
<dbReference type="FunFam" id="2.60.40.10:FF:000513">
    <property type="entry name" value="striated muscle preferentially expressed protein kinase"/>
    <property type="match status" value="1"/>
</dbReference>
<evidence type="ECO:0000256" key="17">
    <source>
        <dbReference type="ARBA" id="ARBA00048679"/>
    </source>
</evidence>
<evidence type="ECO:0000256" key="6">
    <source>
        <dbReference type="ARBA" id="ARBA00022553"/>
    </source>
</evidence>
<keyword evidence="11" id="KW-0221">Differentiation</keyword>
<dbReference type="PANTHER" id="PTHR47633">
    <property type="entry name" value="IMMUNOGLOBULIN"/>
    <property type="match status" value="1"/>
</dbReference>
<dbReference type="SUPFAM" id="SSF56112">
    <property type="entry name" value="Protein kinase-like (PK-like)"/>
    <property type="match status" value="2"/>
</dbReference>
<dbReference type="FunFam" id="2.60.40.10:FF:000497">
    <property type="entry name" value="Striated muscle preferentially expressed protein kinase"/>
    <property type="match status" value="1"/>
</dbReference>
<dbReference type="GO" id="GO:0004674">
    <property type="term" value="F:protein serine/threonine kinase activity"/>
    <property type="evidence" value="ECO:0007669"/>
    <property type="project" value="UniProtKB-KW"/>
</dbReference>
<feature type="domain" description="Ig-like" evidence="22">
    <location>
        <begin position="1614"/>
        <end position="1696"/>
    </location>
</feature>
<evidence type="ECO:0000256" key="19">
    <source>
        <dbReference type="PROSITE-ProRule" id="PRU10141"/>
    </source>
</evidence>
<dbReference type="FunFam" id="2.60.40.10:FF:000538">
    <property type="entry name" value="Striated muscle preferentially expressed protein kinase"/>
    <property type="match status" value="1"/>
</dbReference>
<evidence type="ECO:0000256" key="8">
    <source>
        <dbReference type="ARBA" id="ARBA00022737"/>
    </source>
</evidence>
<dbReference type="InterPro" id="IPR007110">
    <property type="entry name" value="Ig-like_dom"/>
</dbReference>
<feature type="compositionally biased region" description="Pro residues" evidence="20">
    <location>
        <begin position="3257"/>
        <end position="3271"/>
    </location>
</feature>
<evidence type="ECO:0000256" key="13">
    <source>
        <dbReference type="ARBA" id="ARBA00023157"/>
    </source>
</evidence>
<dbReference type="Gene3D" id="2.60.40.10">
    <property type="entry name" value="Immunoglobulins"/>
    <property type="match status" value="11"/>
</dbReference>
<feature type="domain" description="Ig-like" evidence="22">
    <location>
        <begin position="1094"/>
        <end position="1185"/>
    </location>
</feature>
<dbReference type="InterPro" id="IPR003598">
    <property type="entry name" value="Ig_sub2"/>
</dbReference>
<feature type="compositionally biased region" description="Polar residues" evidence="20">
    <location>
        <begin position="385"/>
        <end position="408"/>
    </location>
</feature>
<feature type="compositionally biased region" description="Acidic residues" evidence="20">
    <location>
        <begin position="366"/>
        <end position="376"/>
    </location>
</feature>
<feature type="compositionally biased region" description="Polar residues" evidence="20">
    <location>
        <begin position="2761"/>
        <end position="2775"/>
    </location>
</feature>
<evidence type="ECO:0000259" key="21">
    <source>
        <dbReference type="PROSITE" id="PS50011"/>
    </source>
</evidence>
<evidence type="ECO:0000256" key="10">
    <source>
        <dbReference type="ARBA" id="ARBA00022777"/>
    </source>
</evidence>
<feature type="region of interest" description="Disordered" evidence="20">
    <location>
        <begin position="2082"/>
        <end position="2256"/>
    </location>
</feature>
<name>A0A6P8R4L8_GEOSA</name>
<dbReference type="InterPro" id="IPR003599">
    <property type="entry name" value="Ig_sub"/>
</dbReference>
<evidence type="ECO:0000256" key="9">
    <source>
        <dbReference type="ARBA" id="ARBA00022741"/>
    </source>
</evidence>
<keyword evidence="13" id="KW-1015">Disulfide bond</keyword>
<evidence type="ECO:0000256" key="12">
    <source>
        <dbReference type="ARBA" id="ARBA00022840"/>
    </source>
</evidence>
<feature type="region of interest" description="Disordered" evidence="20">
    <location>
        <begin position="1"/>
        <end position="20"/>
    </location>
</feature>
<feature type="compositionally biased region" description="Basic and acidic residues" evidence="20">
    <location>
        <begin position="2808"/>
        <end position="2830"/>
    </location>
</feature>
<keyword evidence="7" id="KW-0808">Transferase</keyword>
<feature type="compositionally biased region" description="Acidic residues" evidence="20">
    <location>
        <begin position="129"/>
        <end position="138"/>
    </location>
</feature>
<dbReference type="PANTHER" id="PTHR47633:SF3">
    <property type="entry name" value="STRIATED MUSCLE PREFERENTIALLY EXPRESSED PROTEIN KINASE"/>
    <property type="match status" value="1"/>
</dbReference>
<evidence type="ECO:0000256" key="7">
    <source>
        <dbReference type="ARBA" id="ARBA00022679"/>
    </source>
</evidence>
<dbReference type="KEGG" id="gsh:117361585"/>
<feature type="region of interest" description="Disordered" evidence="20">
    <location>
        <begin position="3225"/>
        <end position="3303"/>
    </location>
</feature>
<keyword evidence="10 25" id="KW-0418">Kinase</keyword>
<feature type="region of interest" description="Disordered" evidence="20">
    <location>
        <begin position="294"/>
        <end position="414"/>
    </location>
</feature>
<keyword evidence="6" id="KW-0597">Phosphoprotein</keyword>
<feature type="compositionally biased region" description="Polar residues" evidence="20">
    <location>
        <begin position="151"/>
        <end position="166"/>
    </location>
</feature>
<evidence type="ECO:0000256" key="4">
    <source>
        <dbReference type="ARBA" id="ARBA00022481"/>
    </source>
</evidence>
<dbReference type="EC" id="2.7.11.1" evidence="3"/>
<keyword evidence="15" id="KW-0393">Immunoglobulin domain</keyword>
<dbReference type="FunFam" id="3.30.200.20:FF:000302">
    <property type="entry name" value="striated muscle preferentially expressed protein kinase"/>
    <property type="match status" value="1"/>
</dbReference>
<dbReference type="FunFam" id="1.10.510.10:FF:000363">
    <property type="entry name" value="Striated muscle preferentially expressed protein kinase"/>
    <property type="match status" value="1"/>
</dbReference>
<evidence type="ECO:0000256" key="3">
    <source>
        <dbReference type="ARBA" id="ARBA00012513"/>
    </source>
</evidence>
<accession>A0A6P8R4L8</accession>
<dbReference type="SMART" id="SM00409">
    <property type="entry name" value="IG"/>
    <property type="match status" value="9"/>
</dbReference>
<feature type="domain" description="Fibronectin type-III" evidence="23">
    <location>
        <begin position="1415"/>
        <end position="1512"/>
    </location>
</feature>
<evidence type="ECO:0000256" key="14">
    <source>
        <dbReference type="ARBA" id="ARBA00023242"/>
    </source>
</evidence>
<feature type="domain" description="Ig-like" evidence="22">
    <location>
        <begin position="837"/>
        <end position="925"/>
    </location>
</feature>
<keyword evidence="8" id="KW-0677">Repeat</keyword>
<dbReference type="InterPro" id="IPR013098">
    <property type="entry name" value="Ig_I-set"/>
</dbReference>
<dbReference type="GO" id="GO:0005524">
    <property type="term" value="F:ATP binding"/>
    <property type="evidence" value="ECO:0007669"/>
    <property type="project" value="UniProtKB-UniRule"/>
</dbReference>
<dbReference type="SMART" id="SM00408">
    <property type="entry name" value="IGc2"/>
    <property type="match status" value="8"/>
</dbReference>
<dbReference type="FunCoup" id="A0A6P8R4L8">
    <property type="interactions" value="135"/>
</dbReference>
<feature type="domain" description="Protein kinase" evidence="21">
    <location>
        <begin position="1732"/>
        <end position="1984"/>
    </location>
</feature>
<feature type="region of interest" description="Disordered" evidence="20">
    <location>
        <begin position="624"/>
        <end position="653"/>
    </location>
</feature>
<feature type="compositionally biased region" description="Basic and acidic residues" evidence="20">
    <location>
        <begin position="2158"/>
        <end position="2167"/>
    </location>
</feature>
<feature type="region of interest" description="Disordered" evidence="20">
    <location>
        <begin position="805"/>
        <end position="827"/>
    </location>
</feature>
<proteinExistence type="inferred from homology"/>
<evidence type="ECO:0000313" key="24">
    <source>
        <dbReference type="Proteomes" id="UP000515159"/>
    </source>
</evidence>
<feature type="domain" description="Ig-like" evidence="22">
    <location>
        <begin position="1188"/>
        <end position="1280"/>
    </location>
</feature>
<evidence type="ECO:0000256" key="2">
    <source>
        <dbReference type="ARBA" id="ARBA00006692"/>
    </source>
</evidence>
<dbReference type="InParanoid" id="A0A6P8R4L8"/>
<dbReference type="Pfam" id="PF07679">
    <property type="entry name" value="I-set"/>
    <property type="match status" value="9"/>
</dbReference>
<dbReference type="PROSITE" id="PS50011">
    <property type="entry name" value="PROTEIN_KINASE_DOM"/>
    <property type="match status" value="2"/>
</dbReference>
<dbReference type="FunFam" id="2.60.40.10:FF:000145">
    <property type="entry name" value="Myosin light chain kinase, smooth muscle"/>
    <property type="match status" value="1"/>
</dbReference>
<dbReference type="SUPFAM" id="SSF49265">
    <property type="entry name" value="Fibronectin type III"/>
    <property type="match status" value="1"/>
</dbReference>
<dbReference type="FunFam" id="2.60.40.10:FF:000032">
    <property type="entry name" value="palladin isoform X1"/>
    <property type="match status" value="2"/>
</dbReference>
<feature type="compositionally biased region" description="Low complexity" evidence="20">
    <location>
        <begin position="3236"/>
        <end position="3256"/>
    </location>
</feature>
<feature type="region of interest" description="Disordered" evidence="20">
    <location>
        <begin position="129"/>
        <end position="166"/>
    </location>
</feature>
<feature type="compositionally biased region" description="Polar residues" evidence="20">
    <location>
        <begin position="332"/>
        <end position="355"/>
    </location>
</feature>
<dbReference type="FunFam" id="2.60.40.10:FF:000080">
    <property type="entry name" value="Myosin light chain kinase, smooth muscle"/>
    <property type="match status" value="1"/>
</dbReference>
<dbReference type="GeneID" id="117361585"/>
<dbReference type="SUPFAM" id="SSF48726">
    <property type="entry name" value="Immunoglobulin"/>
    <property type="match status" value="9"/>
</dbReference>
<evidence type="ECO:0000256" key="5">
    <source>
        <dbReference type="ARBA" id="ARBA00022527"/>
    </source>
</evidence>
<comment type="similarity">
    <text evidence="2">Belongs to the protein kinase superfamily. CAMK Ser/Thr protein kinase family.</text>
</comment>
<protein>
    <recommendedName>
        <fullName evidence="3">non-specific serine/threonine protein kinase</fullName>
        <ecNumber evidence="3">2.7.11.1</ecNumber>
    </recommendedName>
    <alternativeName>
        <fullName evidence="18">Aortic preferentially expressed protein 1</fullName>
    </alternativeName>
</protein>
<dbReference type="Gene3D" id="1.10.510.10">
    <property type="entry name" value="Transferase(Phosphotransferase) domain 1"/>
    <property type="match status" value="2"/>
</dbReference>
<feature type="compositionally biased region" description="Polar residues" evidence="20">
    <location>
        <begin position="2852"/>
        <end position="2871"/>
    </location>
</feature>
<dbReference type="PROSITE" id="PS50853">
    <property type="entry name" value="FN3"/>
    <property type="match status" value="2"/>
</dbReference>
<dbReference type="InterPro" id="IPR036179">
    <property type="entry name" value="Ig-like_dom_sf"/>
</dbReference>
<feature type="domain" description="Protein kinase" evidence="21">
    <location>
        <begin position="3455"/>
        <end position="3707"/>
    </location>
</feature>
<organism evidence="24 25">
    <name type="scientific">Geotrypetes seraphini</name>
    <name type="common">Gaboon caecilian</name>
    <name type="synonym">Caecilia seraphini</name>
    <dbReference type="NCBI Taxonomy" id="260995"/>
    <lineage>
        <taxon>Eukaryota</taxon>
        <taxon>Metazoa</taxon>
        <taxon>Chordata</taxon>
        <taxon>Craniata</taxon>
        <taxon>Vertebrata</taxon>
        <taxon>Euteleostomi</taxon>
        <taxon>Amphibia</taxon>
        <taxon>Gymnophiona</taxon>
        <taxon>Geotrypetes</taxon>
    </lineage>
</organism>
<evidence type="ECO:0000313" key="25">
    <source>
        <dbReference type="RefSeq" id="XP_033803020.1"/>
    </source>
</evidence>
<feature type="domain" description="Ig-like" evidence="22">
    <location>
        <begin position="2936"/>
        <end position="3026"/>
    </location>
</feature>
<comment type="catalytic activity">
    <reaction evidence="16">
        <text>L-threonyl-[protein] + ATP = O-phospho-L-threonyl-[protein] + ADP + H(+)</text>
        <dbReference type="Rhea" id="RHEA:46608"/>
        <dbReference type="Rhea" id="RHEA-COMP:11060"/>
        <dbReference type="Rhea" id="RHEA-COMP:11605"/>
        <dbReference type="ChEBI" id="CHEBI:15378"/>
        <dbReference type="ChEBI" id="CHEBI:30013"/>
        <dbReference type="ChEBI" id="CHEBI:30616"/>
        <dbReference type="ChEBI" id="CHEBI:61977"/>
        <dbReference type="ChEBI" id="CHEBI:456216"/>
        <dbReference type="EC" id="2.7.11.1"/>
    </reaction>
</comment>
<feature type="compositionally biased region" description="Low complexity" evidence="20">
    <location>
        <begin position="3281"/>
        <end position="3290"/>
    </location>
</feature>
<dbReference type="RefSeq" id="XP_033803020.1">
    <property type="nucleotide sequence ID" value="XM_033947129.1"/>
</dbReference>
<dbReference type="PROSITE" id="PS00108">
    <property type="entry name" value="PROTEIN_KINASE_ST"/>
    <property type="match status" value="2"/>
</dbReference>
<dbReference type="InterPro" id="IPR017441">
    <property type="entry name" value="Protein_kinase_ATP_BS"/>
</dbReference>
<keyword evidence="5" id="KW-0723">Serine/threonine-protein kinase</keyword>
<feature type="compositionally biased region" description="Basic residues" evidence="20">
    <location>
        <begin position="2132"/>
        <end position="2141"/>
    </location>
</feature>
<dbReference type="InterPro" id="IPR003961">
    <property type="entry name" value="FN3_dom"/>
</dbReference>
<evidence type="ECO:0000256" key="18">
    <source>
        <dbReference type="ARBA" id="ARBA00083841"/>
    </source>
</evidence>
<feature type="domain" description="Ig-like" evidence="22">
    <location>
        <begin position="42"/>
        <end position="123"/>
    </location>
</feature>
<keyword evidence="4" id="KW-0488">Methylation</keyword>
<dbReference type="GO" id="GO:0005634">
    <property type="term" value="C:nucleus"/>
    <property type="evidence" value="ECO:0007669"/>
    <property type="project" value="UniProtKB-SubCell"/>
</dbReference>
<dbReference type="FunFam" id="1.10.510.10:FF:000344">
    <property type="entry name" value="striated muscle preferentially expressed protein kinase isoform X1"/>
    <property type="match status" value="1"/>
</dbReference>
<dbReference type="FunFam" id="2.60.40.10:FF:000541">
    <property type="entry name" value="striated muscle preferentially expressed protein kinase"/>
    <property type="match status" value="1"/>
</dbReference>
<dbReference type="InterPro" id="IPR011009">
    <property type="entry name" value="Kinase-like_dom_sf"/>
</dbReference>
<keyword evidence="14" id="KW-0539">Nucleus</keyword>
<feature type="domain" description="Ig-like" evidence="22">
    <location>
        <begin position="997"/>
        <end position="1086"/>
    </location>
</feature>
<evidence type="ECO:0000256" key="11">
    <source>
        <dbReference type="ARBA" id="ARBA00022782"/>
    </source>
</evidence>
<dbReference type="InterPro" id="IPR036116">
    <property type="entry name" value="FN3_sf"/>
</dbReference>
<feature type="compositionally biased region" description="Polar residues" evidence="20">
    <location>
        <begin position="2172"/>
        <end position="2188"/>
    </location>
</feature>
<feature type="region of interest" description="Disordered" evidence="20">
    <location>
        <begin position="3146"/>
        <end position="3183"/>
    </location>
</feature>
<feature type="region of interest" description="Disordered" evidence="20">
    <location>
        <begin position="2308"/>
        <end position="2367"/>
    </location>
</feature>
<feature type="domain" description="Ig-like" evidence="22">
    <location>
        <begin position="1318"/>
        <end position="1408"/>
    </location>
</feature>
<dbReference type="FunFam" id="2.60.40.10:FF:000428">
    <property type="entry name" value="striated muscle preferentially expressed protein kinase"/>
    <property type="match status" value="1"/>
</dbReference>
<dbReference type="InterPro" id="IPR013783">
    <property type="entry name" value="Ig-like_fold"/>
</dbReference>
<gene>
    <name evidence="25" type="primary">SPEG</name>
</gene>
<keyword evidence="9 19" id="KW-0547">Nucleotide-binding</keyword>
<comment type="subcellular location">
    <subcellularLocation>
        <location evidence="1">Nucleus</location>
    </subcellularLocation>
</comment>
<dbReference type="PROSITE" id="PS00107">
    <property type="entry name" value="PROTEIN_KINASE_ATP"/>
    <property type="match status" value="1"/>
</dbReference>
<dbReference type="SMART" id="SM00060">
    <property type="entry name" value="FN3"/>
    <property type="match status" value="2"/>
</dbReference>
<evidence type="ECO:0000259" key="22">
    <source>
        <dbReference type="PROSITE" id="PS50835"/>
    </source>
</evidence>
<keyword evidence="24" id="KW-1185">Reference proteome</keyword>
<evidence type="ECO:0000259" key="23">
    <source>
        <dbReference type="PROSITE" id="PS50853"/>
    </source>
</evidence>
<feature type="compositionally biased region" description="Basic and acidic residues" evidence="20">
    <location>
        <begin position="2211"/>
        <end position="2224"/>
    </location>
</feature>
<dbReference type="InterPro" id="IPR008271">
    <property type="entry name" value="Ser/Thr_kinase_AS"/>
</dbReference>
<dbReference type="InterPro" id="IPR000719">
    <property type="entry name" value="Prot_kinase_dom"/>
</dbReference>
<feature type="compositionally biased region" description="Polar residues" evidence="20">
    <location>
        <begin position="2089"/>
        <end position="2107"/>
    </location>
</feature>
<dbReference type="CTD" id="10290"/>
<feature type="compositionally biased region" description="Basic and acidic residues" evidence="20">
    <location>
        <begin position="2120"/>
        <end position="2131"/>
    </location>
</feature>
<reference evidence="25" key="1">
    <citation type="submission" date="2025-08" db="UniProtKB">
        <authorList>
            <consortium name="RefSeq"/>
        </authorList>
    </citation>
    <scope>IDENTIFICATION</scope>
</reference>
<feature type="region of interest" description="Disordered" evidence="20">
    <location>
        <begin position="3426"/>
        <end position="3448"/>
    </location>
</feature>